<keyword evidence="2" id="KW-1185">Reference proteome</keyword>
<dbReference type="GO" id="GO:0009409">
    <property type="term" value="P:response to cold"/>
    <property type="evidence" value="ECO:0007669"/>
    <property type="project" value="UniProtKB-ARBA"/>
</dbReference>
<dbReference type="Pfam" id="PF02996">
    <property type="entry name" value="Prefoldin"/>
    <property type="match status" value="1"/>
</dbReference>
<dbReference type="EMBL" id="CAUYUE010000006">
    <property type="protein sequence ID" value="CAK0781022.1"/>
    <property type="molecule type" value="Genomic_DNA"/>
</dbReference>
<evidence type="ECO:0000313" key="1">
    <source>
        <dbReference type="EMBL" id="CAK0781022.1"/>
    </source>
</evidence>
<sequence>MSRTLQEERNTLQNLTQCEAALARSQERYMVYTDLQHQLKMLGSQGDGALRVQVDVGAGVMMQAEAPSASPLLVDVGLGFRLECSMEEAHQIASLQVSAAKEDAAQYAQQGRELQAGLQSETLGQWIAEMHA</sequence>
<dbReference type="InterPro" id="IPR009053">
    <property type="entry name" value="Prefoldin"/>
</dbReference>
<comment type="caution">
    <text evidence="1">The sequence shown here is derived from an EMBL/GenBank/DDBJ whole genome shotgun (WGS) entry which is preliminary data.</text>
</comment>
<name>A0AAV1I5C1_9CHLO</name>
<reference evidence="1 2" key="1">
    <citation type="submission" date="2023-10" db="EMBL/GenBank/DDBJ databases">
        <authorList>
            <person name="Maclean D."/>
            <person name="Macfadyen A."/>
        </authorList>
    </citation>
    <scope>NUCLEOTIDE SEQUENCE [LARGE SCALE GENOMIC DNA]</scope>
</reference>
<dbReference type="Proteomes" id="UP001314263">
    <property type="component" value="Unassembled WGS sequence"/>
</dbReference>
<evidence type="ECO:0008006" key="3">
    <source>
        <dbReference type="Google" id="ProtNLM"/>
    </source>
</evidence>
<organism evidence="1 2">
    <name type="scientific">Coccomyxa viridis</name>
    <dbReference type="NCBI Taxonomy" id="1274662"/>
    <lineage>
        <taxon>Eukaryota</taxon>
        <taxon>Viridiplantae</taxon>
        <taxon>Chlorophyta</taxon>
        <taxon>core chlorophytes</taxon>
        <taxon>Trebouxiophyceae</taxon>
        <taxon>Trebouxiophyceae incertae sedis</taxon>
        <taxon>Coccomyxaceae</taxon>
        <taxon>Coccomyxa</taxon>
    </lineage>
</organism>
<dbReference type="SUPFAM" id="SSF46579">
    <property type="entry name" value="Prefoldin"/>
    <property type="match status" value="1"/>
</dbReference>
<protein>
    <recommendedName>
        <fullName evidence="3">Prefoldin subunit 5</fullName>
    </recommendedName>
</protein>
<accession>A0AAV1I5C1</accession>
<dbReference type="Gene3D" id="1.10.287.370">
    <property type="match status" value="1"/>
</dbReference>
<evidence type="ECO:0000313" key="2">
    <source>
        <dbReference type="Proteomes" id="UP001314263"/>
    </source>
</evidence>
<dbReference type="InterPro" id="IPR004127">
    <property type="entry name" value="Prefoldin_subunit_alpha"/>
</dbReference>
<proteinExistence type="predicted"/>
<dbReference type="GO" id="GO:0006457">
    <property type="term" value="P:protein folding"/>
    <property type="evidence" value="ECO:0007669"/>
    <property type="project" value="UniProtKB-ARBA"/>
</dbReference>
<gene>
    <name evidence="1" type="ORF">CVIRNUC_005259</name>
</gene>
<dbReference type="AlphaFoldDB" id="A0AAV1I5C1"/>